<evidence type="ECO:0000313" key="2">
    <source>
        <dbReference type="EMBL" id="TGB00142.1"/>
    </source>
</evidence>
<gene>
    <name evidence="2" type="ORF">E4665_00240</name>
</gene>
<keyword evidence="1" id="KW-0472">Membrane</keyword>
<accession>A0A4Z0GUY5</accession>
<keyword evidence="1" id="KW-0812">Transmembrane</keyword>
<keyword evidence="1" id="KW-1133">Transmembrane helix</keyword>
<dbReference type="EMBL" id="SRJD01000001">
    <property type="protein sequence ID" value="TGB00142.1"/>
    <property type="molecule type" value="Genomic_DNA"/>
</dbReference>
<protein>
    <submittedName>
        <fullName evidence="2">Uncharacterized protein</fullName>
    </submittedName>
</protein>
<feature type="transmembrane region" description="Helical" evidence="1">
    <location>
        <begin position="75"/>
        <end position="97"/>
    </location>
</feature>
<dbReference type="AlphaFoldDB" id="A0A4Z0GUY5"/>
<feature type="transmembrane region" description="Helical" evidence="1">
    <location>
        <begin position="103"/>
        <end position="125"/>
    </location>
</feature>
<organism evidence="2 3">
    <name type="scientific">Sporolactobacillus shoreae</name>
    <dbReference type="NCBI Taxonomy" id="1465501"/>
    <lineage>
        <taxon>Bacteria</taxon>
        <taxon>Bacillati</taxon>
        <taxon>Bacillota</taxon>
        <taxon>Bacilli</taxon>
        <taxon>Bacillales</taxon>
        <taxon>Sporolactobacillaceae</taxon>
        <taxon>Sporolactobacillus</taxon>
    </lineage>
</organism>
<reference evidence="2 3" key="1">
    <citation type="journal article" date="2015" name="Int. J. Syst. Evol. Microbiol.">
        <title>Sporolactobacillus shoreae sp. nov. and Sporolactobacillus spathodeae sp. nov., two spore-forming lactic acid bacteria isolated from tree barks in Thailand.</title>
        <authorList>
            <person name="Thamacharoensuk T."/>
            <person name="Kitahara M."/>
            <person name="Ohkuma M."/>
            <person name="Thongchul N."/>
            <person name="Tanasupawat S."/>
        </authorList>
    </citation>
    <scope>NUCLEOTIDE SEQUENCE [LARGE SCALE GENOMIC DNA]</scope>
    <source>
        <strain evidence="2 3">BK92</strain>
    </source>
</reference>
<dbReference type="RefSeq" id="WP_135346788.1">
    <property type="nucleotide sequence ID" value="NZ_SRJD01000001.1"/>
</dbReference>
<evidence type="ECO:0000256" key="1">
    <source>
        <dbReference type="SAM" id="Phobius"/>
    </source>
</evidence>
<dbReference type="OrthoDB" id="2988601at2"/>
<dbReference type="Proteomes" id="UP000298347">
    <property type="component" value="Unassembled WGS sequence"/>
</dbReference>
<feature type="transmembrane region" description="Helical" evidence="1">
    <location>
        <begin position="132"/>
        <end position="148"/>
    </location>
</feature>
<proteinExistence type="predicted"/>
<keyword evidence="3" id="KW-1185">Reference proteome</keyword>
<name>A0A4Z0GUY5_9BACL</name>
<comment type="caution">
    <text evidence="2">The sequence shown here is derived from an EMBL/GenBank/DDBJ whole genome shotgun (WGS) entry which is preliminary data.</text>
</comment>
<feature type="transmembrane region" description="Helical" evidence="1">
    <location>
        <begin position="186"/>
        <end position="208"/>
    </location>
</feature>
<evidence type="ECO:0000313" key="3">
    <source>
        <dbReference type="Proteomes" id="UP000298347"/>
    </source>
</evidence>
<sequence length="219" mass="24921">MSIIFTLKDQIFRYSPVQSSLEAVLFWTGYMIVLYALMSSGPALVLLREDQFLKMFIFISENKWMLVASKFISQLIILLLSSLILNILCSTLFFLPFLQLTLLSFFMILICDFPIYALFLFFSMLNIHKETVMPVTNIIIFIFIALTWNDFSSDPAVNQLITVINPIKYAASVGSLLLSPGSHGRVFSTIPVIAVATFSYLLIGFVSLKRMKILPIFRN</sequence>
<feature type="transmembrane region" description="Helical" evidence="1">
    <location>
        <begin position="24"/>
        <end position="47"/>
    </location>
</feature>